<evidence type="ECO:0000313" key="2">
    <source>
        <dbReference type="EMBL" id="GBP46833.1"/>
    </source>
</evidence>
<organism evidence="2 3">
    <name type="scientific">Eumeta variegata</name>
    <name type="common">Bagworm moth</name>
    <name type="synonym">Eumeta japonica</name>
    <dbReference type="NCBI Taxonomy" id="151549"/>
    <lineage>
        <taxon>Eukaryota</taxon>
        <taxon>Metazoa</taxon>
        <taxon>Ecdysozoa</taxon>
        <taxon>Arthropoda</taxon>
        <taxon>Hexapoda</taxon>
        <taxon>Insecta</taxon>
        <taxon>Pterygota</taxon>
        <taxon>Neoptera</taxon>
        <taxon>Endopterygota</taxon>
        <taxon>Lepidoptera</taxon>
        <taxon>Glossata</taxon>
        <taxon>Ditrysia</taxon>
        <taxon>Tineoidea</taxon>
        <taxon>Psychidae</taxon>
        <taxon>Oiketicinae</taxon>
        <taxon>Eumeta</taxon>
    </lineage>
</organism>
<feature type="compositionally biased region" description="Low complexity" evidence="1">
    <location>
        <begin position="101"/>
        <end position="116"/>
    </location>
</feature>
<name>A0A4C1W743_EUMVA</name>
<sequence>MTNFSFLLDPGREEQTEVIQCAPLVTGAGCPCRSHRPRETVPLAIPCHKQYELVKYLRLSGPIFRWRSWAPTSRHLSRYVRRRRRHTGRGGRRRADSTPAPLTLSATRSRTSPASSERILHPIKCMRHETRASLHADVQNIKLYPSDLSWNEECVGRCTEPEQGAEGRWARAPEECKRAGPDARRTATLPIDLISMQTKQWAGGRRASGPPPHVSNVNSACGPSHRYAEFDVARVCTTLDTSFISRSRPRRLRHRRTRSFLLAASTGQNPNGGSVHFLRLDTSGRRLEDVHTTDTTLSGCRLLQSTVYDNARNSAALNRLRMIYCAVHRYYAPRPFLLLRRIPILRHCDAFGKNFKGSKFPALYNVAVVWPASRARLTSEGRANRHRDRPPSRTRRLANK</sequence>
<protein>
    <submittedName>
        <fullName evidence="2">Uncharacterized protein</fullName>
    </submittedName>
</protein>
<reference evidence="2 3" key="1">
    <citation type="journal article" date="2019" name="Commun. Biol.">
        <title>The bagworm genome reveals a unique fibroin gene that provides high tensile strength.</title>
        <authorList>
            <person name="Kono N."/>
            <person name="Nakamura H."/>
            <person name="Ohtoshi R."/>
            <person name="Tomita M."/>
            <person name="Numata K."/>
            <person name="Arakawa K."/>
        </authorList>
    </citation>
    <scope>NUCLEOTIDE SEQUENCE [LARGE SCALE GENOMIC DNA]</scope>
</reference>
<feature type="compositionally biased region" description="Basic residues" evidence="1">
    <location>
        <begin position="384"/>
        <end position="400"/>
    </location>
</feature>
<feature type="region of interest" description="Disordered" evidence="1">
    <location>
        <begin position="379"/>
        <end position="400"/>
    </location>
</feature>
<feature type="compositionally biased region" description="Basic residues" evidence="1">
    <location>
        <begin position="80"/>
        <end position="92"/>
    </location>
</feature>
<proteinExistence type="predicted"/>
<accession>A0A4C1W743</accession>
<evidence type="ECO:0000313" key="3">
    <source>
        <dbReference type="Proteomes" id="UP000299102"/>
    </source>
</evidence>
<evidence type="ECO:0000256" key="1">
    <source>
        <dbReference type="SAM" id="MobiDB-lite"/>
    </source>
</evidence>
<dbReference type="Proteomes" id="UP000299102">
    <property type="component" value="Unassembled WGS sequence"/>
</dbReference>
<dbReference type="AlphaFoldDB" id="A0A4C1W743"/>
<gene>
    <name evidence="2" type="ORF">EVAR_78533_1</name>
</gene>
<keyword evidence="3" id="KW-1185">Reference proteome</keyword>
<feature type="region of interest" description="Disordered" evidence="1">
    <location>
        <begin position="80"/>
        <end position="116"/>
    </location>
</feature>
<dbReference type="EMBL" id="BGZK01000490">
    <property type="protein sequence ID" value="GBP46833.1"/>
    <property type="molecule type" value="Genomic_DNA"/>
</dbReference>
<comment type="caution">
    <text evidence="2">The sequence shown here is derived from an EMBL/GenBank/DDBJ whole genome shotgun (WGS) entry which is preliminary data.</text>
</comment>